<dbReference type="Pfam" id="PF00675">
    <property type="entry name" value="Peptidase_M16"/>
    <property type="match status" value="1"/>
</dbReference>
<organism evidence="7 8">
    <name type="scientific">Candidatus Aquitaenariimonas noxiae</name>
    <dbReference type="NCBI Taxonomy" id="1974741"/>
    <lineage>
        <taxon>Bacteria</taxon>
        <taxon>Pseudomonadati</taxon>
        <taxon>Candidatus Omnitrophota</taxon>
        <taxon>Candidatus Aquitaenariimonas</taxon>
    </lineage>
</organism>
<evidence type="ECO:0000259" key="5">
    <source>
        <dbReference type="Pfam" id="PF00675"/>
    </source>
</evidence>
<gene>
    <name evidence="7" type="ORF">COS99_00850</name>
</gene>
<evidence type="ECO:0000256" key="4">
    <source>
        <dbReference type="SAM" id="Coils"/>
    </source>
</evidence>
<dbReference type="PROSITE" id="PS00143">
    <property type="entry name" value="INSULINASE"/>
    <property type="match status" value="1"/>
</dbReference>
<dbReference type="GO" id="GO:0046872">
    <property type="term" value="F:metal ion binding"/>
    <property type="evidence" value="ECO:0007669"/>
    <property type="project" value="InterPro"/>
</dbReference>
<protein>
    <submittedName>
        <fullName evidence="7">Peptidase M16</fullName>
    </submittedName>
</protein>
<dbReference type="InterPro" id="IPR011765">
    <property type="entry name" value="Pept_M16_N"/>
</dbReference>
<dbReference type="AlphaFoldDB" id="A0A2J0KV00"/>
<evidence type="ECO:0000256" key="3">
    <source>
        <dbReference type="RuleBase" id="RU004447"/>
    </source>
</evidence>
<name>A0A2J0KV00_9BACT</name>
<comment type="caution">
    <text evidence="7">The sequence shown here is derived from an EMBL/GenBank/DDBJ whole genome shotgun (WGS) entry which is preliminary data.</text>
</comment>
<dbReference type="Pfam" id="PF05193">
    <property type="entry name" value="Peptidase_M16_C"/>
    <property type="match status" value="1"/>
</dbReference>
<feature type="domain" description="Peptidase M16 N-terminal" evidence="5">
    <location>
        <begin position="13"/>
        <end position="158"/>
    </location>
</feature>
<dbReference type="SUPFAM" id="SSF63411">
    <property type="entry name" value="LuxS/MPP-like metallohydrolase"/>
    <property type="match status" value="2"/>
</dbReference>
<dbReference type="GO" id="GO:0004222">
    <property type="term" value="F:metalloendopeptidase activity"/>
    <property type="evidence" value="ECO:0007669"/>
    <property type="project" value="InterPro"/>
</dbReference>
<evidence type="ECO:0000256" key="1">
    <source>
        <dbReference type="ARBA" id="ARBA00001947"/>
    </source>
</evidence>
<evidence type="ECO:0000313" key="7">
    <source>
        <dbReference type="EMBL" id="PIU42318.1"/>
    </source>
</evidence>
<dbReference type="InterPro" id="IPR050361">
    <property type="entry name" value="MPP/UQCRC_Complex"/>
</dbReference>
<dbReference type="InterPro" id="IPR011249">
    <property type="entry name" value="Metalloenz_LuxS/M16"/>
</dbReference>
<dbReference type="InterPro" id="IPR007863">
    <property type="entry name" value="Peptidase_M16_C"/>
</dbReference>
<evidence type="ECO:0000313" key="8">
    <source>
        <dbReference type="Proteomes" id="UP000230052"/>
    </source>
</evidence>
<accession>A0A2J0KV00</accession>
<dbReference type="EMBL" id="PEWV01000010">
    <property type="protein sequence ID" value="PIU42318.1"/>
    <property type="molecule type" value="Genomic_DNA"/>
</dbReference>
<keyword evidence="4" id="KW-0175">Coiled coil</keyword>
<evidence type="ECO:0000256" key="2">
    <source>
        <dbReference type="ARBA" id="ARBA00007261"/>
    </source>
</evidence>
<comment type="cofactor">
    <cofactor evidence="1">
        <name>Zn(2+)</name>
        <dbReference type="ChEBI" id="CHEBI:29105"/>
    </cofactor>
</comment>
<dbReference type="InterPro" id="IPR001431">
    <property type="entry name" value="Pept_M16_Zn_BS"/>
</dbReference>
<dbReference type="PANTHER" id="PTHR11851:SF49">
    <property type="entry name" value="MITOCHONDRIAL-PROCESSING PEPTIDASE SUBUNIT ALPHA"/>
    <property type="match status" value="1"/>
</dbReference>
<feature type="domain" description="Peptidase M16 C-terminal" evidence="6">
    <location>
        <begin position="165"/>
        <end position="340"/>
    </location>
</feature>
<evidence type="ECO:0000259" key="6">
    <source>
        <dbReference type="Pfam" id="PF05193"/>
    </source>
</evidence>
<reference evidence="7 8" key="1">
    <citation type="submission" date="2017-09" db="EMBL/GenBank/DDBJ databases">
        <title>Depth-based differentiation of microbial function through sediment-hosted aquifers and enrichment of novel symbionts in the deep terrestrial subsurface.</title>
        <authorList>
            <person name="Probst A.J."/>
            <person name="Ladd B."/>
            <person name="Jarett J.K."/>
            <person name="Geller-Mcgrath D.E."/>
            <person name="Sieber C.M."/>
            <person name="Emerson J.B."/>
            <person name="Anantharaman K."/>
            <person name="Thomas B.C."/>
            <person name="Malmstrom R."/>
            <person name="Stieglmeier M."/>
            <person name="Klingl A."/>
            <person name="Woyke T."/>
            <person name="Ryan C.M."/>
            <person name="Banfield J.F."/>
        </authorList>
    </citation>
    <scope>NUCLEOTIDE SEQUENCE [LARGE SCALE GENOMIC DNA]</scope>
    <source>
        <strain evidence="7">CG07_land_8_20_14_0_80_42_15</strain>
    </source>
</reference>
<dbReference type="Proteomes" id="UP000230052">
    <property type="component" value="Unassembled WGS sequence"/>
</dbReference>
<comment type="similarity">
    <text evidence="2 3">Belongs to the peptidase M16 family.</text>
</comment>
<dbReference type="GO" id="GO:0006508">
    <property type="term" value="P:proteolysis"/>
    <property type="evidence" value="ECO:0007669"/>
    <property type="project" value="InterPro"/>
</dbReference>
<sequence length="425" mass="48315">MYKDIVLKNGLKIVTKRLPNVNSLALGIWIGVGGRFENKTNSGISHFLEHMVFKGSKSRSADDIKRSIEGLGGTLNGFTAEECTCYWVKALGKHQNTIFAVLADMAMDPELKQKEMEKERPVILEEIKMYKDMPNHYVHELLDEILWPRQPLGLPLTGSVNSVSSITRNDLINFQKMCYNPHNIAVVAVGAVDEEKIAEDAEKFFPLIDKRKTISFRKVDLTKKPPSNVRFYFKETEQTHAAIGIHSPSRFDPDRYVAALLNIILGANMSSRLFTEVREKRGLAYEIVSNVKEYMDTGLFTIDAGIDNTKVKRAMNVIMKELAKLKEKAVKEEELSRAKEFFRGQFLMMLEGTLNYMIWLGDTIISKDEPLTNDEILNKIDQVTADDIKRVANRIFKDKNLKAAFIGPHKGNVKKEVERIITESL</sequence>
<dbReference type="Gene3D" id="3.30.830.10">
    <property type="entry name" value="Metalloenzyme, LuxS/M16 peptidase-like"/>
    <property type="match status" value="2"/>
</dbReference>
<dbReference type="PANTHER" id="PTHR11851">
    <property type="entry name" value="METALLOPROTEASE"/>
    <property type="match status" value="1"/>
</dbReference>
<proteinExistence type="inferred from homology"/>
<feature type="coiled-coil region" evidence="4">
    <location>
        <begin position="308"/>
        <end position="335"/>
    </location>
</feature>